<dbReference type="EMBL" id="MN062186">
    <property type="protein sequence ID" value="QEG09263.1"/>
    <property type="molecule type" value="Genomic_DNA"/>
</dbReference>
<proteinExistence type="predicted"/>
<evidence type="ECO:0000313" key="2">
    <source>
        <dbReference type="Proteomes" id="UP000324257"/>
    </source>
</evidence>
<organism evidence="1 2">
    <name type="scientific">Stenotrophomonas phage Pokken</name>
    <dbReference type="NCBI Taxonomy" id="2596674"/>
    <lineage>
        <taxon>Viruses</taxon>
        <taxon>Duplodnaviria</taxon>
        <taxon>Heunggongvirae</taxon>
        <taxon>Uroviricota</taxon>
        <taxon>Caudoviricetes</taxon>
        <taxon>Schitoviridae</taxon>
        <taxon>Pokkenvirus</taxon>
        <taxon>Pokkenvirus pokken</taxon>
    </lineage>
</organism>
<keyword evidence="2" id="KW-1185">Reference proteome</keyword>
<accession>A0A5B9NEP3</accession>
<evidence type="ECO:0000313" key="1">
    <source>
        <dbReference type="EMBL" id="QEG09263.1"/>
    </source>
</evidence>
<gene>
    <name evidence="1" type="ORF">CPT_Pokken_040</name>
</gene>
<reference evidence="2" key="1">
    <citation type="submission" date="2019-06" db="EMBL/GenBank/DDBJ databases">
        <title>The complete genome of Stenotrophomonas phage Pokken.</title>
        <authorList>
            <person name="Hayden A."/>
            <person name="Martinez N."/>
            <person name="Moreland R."/>
            <person name="Liu M."/>
            <person name="Gonzalez C.F."/>
            <person name="Ramsey J."/>
        </authorList>
    </citation>
    <scope>NUCLEOTIDE SEQUENCE [LARGE SCALE GENOMIC DNA]</scope>
</reference>
<name>A0A5B9NEP3_9CAUD</name>
<dbReference type="Proteomes" id="UP000324257">
    <property type="component" value="Segment"/>
</dbReference>
<sequence>MSELNIFEVASRKQLRFTSAKGLLTVEHLWLLPLTSANADSLDKLAIGVNRELRELAEDSFVDSKPNPRKAELTLQLDILKHVIGVKQAENAAKLADTQRREQIAQIEAALAEKQGEALKGMSTADLEQKLKDLRS</sequence>
<protein>
    <submittedName>
        <fullName evidence="1">Uncharacterized protein</fullName>
    </submittedName>
</protein>